<keyword evidence="1" id="KW-1185">Reference proteome</keyword>
<dbReference type="AlphaFoldDB" id="A0A6J0PAI3"/>
<gene>
    <name evidence="2" type="primary">LOC105032742</name>
</gene>
<name>A0A6J0PAI3_ELAGV</name>
<reference evidence="2" key="1">
    <citation type="submission" date="2025-08" db="UniProtKB">
        <authorList>
            <consortium name="RefSeq"/>
        </authorList>
    </citation>
    <scope>IDENTIFICATION</scope>
</reference>
<dbReference type="RefSeq" id="XP_019701983.1">
    <property type="nucleotide sequence ID" value="XM_019846424.2"/>
</dbReference>
<accession>A0A6J0PAI3</accession>
<dbReference type="GeneID" id="105032742"/>
<protein>
    <submittedName>
        <fullName evidence="2">WASH complex subunit 2 isoform X1</fullName>
    </submittedName>
</protein>
<dbReference type="KEGG" id="egu:105032742"/>
<dbReference type="Proteomes" id="UP000504607">
    <property type="component" value="Unplaced"/>
</dbReference>
<evidence type="ECO:0000313" key="1">
    <source>
        <dbReference type="Proteomes" id="UP000504607"/>
    </source>
</evidence>
<evidence type="ECO:0000313" key="2">
    <source>
        <dbReference type="RefSeq" id="XP_019701983.1"/>
    </source>
</evidence>
<sequence>MDETPTSSAIKKRLSMQNEVLKWLSEFSEKLQKRADNASMEINGLLDEAGIVELDLKNTYNSFRNLSYHQFVDHKISDEDDVDSHMKDSAESSVQADIPAQDYETDILPRYKEALSLGLTSCRNHLQSTKKRHSTTSVFRTGLANGPLPHIIGSEEYMHDNSCGLTEDFALETSQLDFSWIVDSKGISSEAEEHGPSDLFDSPMFGMQQGLPEKDGTEPLVSAALDFKAMLEAALLNPYKFYDEESLSVNNAVSNDRGTRQTHMDVVITSGAPEAVSLSNPRHLGVIEEKAIPVTEGNMTSLQDPDIHASELYSALVSGSLFDAEGEEDSLSFCQKEPVDISASASDSISAHASTIDANEIVDGTQSLTIDENLGSSDQSMTVHVSADTSISISEESGQKAPLGDVNALEKDASLMGKTLSSHRLKEDASLSFVTSSDDIRSHNLVPESSEVKPSARDPEILQDVEELTFQSSDAHICDNKS</sequence>
<proteinExistence type="predicted"/>
<dbReference type="OrthoDB" id="751084at2759"/>
<organism evidence="1 2">
    <name type="scientific">Elaeis guineensis var. tenera</name>
    <name type="common">Oil palm</name>
    <dbReference type="NCBI Taxonomy" id="51953"/>
    <lineage>
        <taxon>Eukaryota</taxon>
        <taxon>Viridiplantae</taxon>
        <taxon>Streptophyta</taxon>
        <taxon>Embryophyta</taxon>
        <taxon>Tracheophyta</taxon>
        <taxon>Spermatophyta</taxon>
        <taxon>Magnoliopsida</taxon>
        <taxon>Liliopsida</taxon>
        <taxon>Arecaceae</taxon>
        <taxon>Arecoideae</taxon>
        <taxon>Cocoseae</taxon>
        <taxon>Elaeidinae</taxon>
        <taxon>Elaeis</taxon>
    </lineage>
</organism>
<dbReference type="InParanoid" id="A0A6J0PAI3"/>